<feature type="chain" id="PRO_5036094915" evidence="1">
    <location>
        <begin position="18"/>
        <end position="120"/>
    </location>
</feature>
<dbReference type="STRING" id="61652.AXX16_0019"/>
<evidence type="ECO:0000313" key="5">
    <source>
        <dbReference type="Proteomes" id="UP000307968"/>
    </source>
</evidence>
<gene>
    <name evidence="3" type="ORF">NCTC12971_00638</name>
    <name evidence="2" type="ORF">NCTC9419_03161</name>
</gene>
<dbReference type="EMBL" id="LR590463">
    <property type="protein sequence ID" value="VTP60176.1"/>
    <property type="molecule type" value="Genomic_DNA"/>
</dbReference>
<dbReference type="AlphaFoldDB" id="A0A3S4GCY7"/>
<evidence type="ECO:0000313" key="3">
    <source>
        <dbReference type="EMBL" id="VTP60176.1"/>
    </source>
</evidence>
<reference evidence="2 4" key="1">
    <citation type="submission" date="2018-12" db="EMBL/GenBank/DDBJ databases">
        <authorList>
            <consortium name="Pathogen Informatics"/>
        </authorList>
    </citation>
    <scope>NUCLEOTIDE SEQUENCE [LARGE SCALE GENOMIC DNA]</scope>
    <source>
        <strain evidence="3 5">NCTC12971</strain>
        <strain evidence="2 4">NCTC9419</strain>
    </source>
</reference>
<dbReference type="EMBL" id="LR134155">
    <property type="protein sequence ID" value="VEA71597.1"/>
    <property type="molecule type" value="Genomic_DNA"/>
</dbReference>
<evidence type="ECO:0000313" key="2">
    <source>
        <dbReference type="EMBL" id="VEA71597.1"/>
    </source>
</evidence>
<organism evidence="2 4">
    <name type="scientific">Serratia rubidaea</name>
    <name type="common">Serratia marinorubra</name>
    <dbReference type="NCBI Taxonomy" id="61652"/>
    <lineage>
        <taxon>Bacteria</taxon>
        <taxon>Pseudomonadati</taxon>
        <taxon>Pseudomonadota</taxon>
        <taxon>Gammaproteobacteria</taxon>
        <taxon>Enterobacterales</taxon>
        <taxon>Yersiniaceae</taxon>
        <taxon>Serratia</taxon>
    </lineage>
</organism>
<keyword evidence="1" id="KW-0732">Signal</keyword>
<proteinExistence type="predicted"/>
<evidence type="ECO:0000256" key="1">
    <source>
        <dbReference type="SAM" id="SignalP"/>
    </source>
</evidence>
<dbReference type="Proteomes" id="UP000271603">
    <property type="component" value="Chromosome"/>
</dbReference>
<accession>A0A3S4GCY7</accession>
<evidence type="ECO:0000313" key="4">
    <source>
        <dbReference type="Proteomes" id="UP000271603"/>
    </source>
</evidence>
<name>A0A3S4GCY7_SERRU</name>
<dbReference type="RefSeq" id="WP_054305218.1">
    <property type="nucleotide sequence ID" value="NZ_CBIFXG010000004.1"/>
</dbReference>
<feature type="signal peptide" evidence="1">
    <location>
        <begin position="1"/>
        <end position="17"/>
    </location>
</feature>
<protein>
    <submittedName>
        <fullName evidence="2">Uncharacterized protein</fullName>
    </submittedName>
</protein>
<dbReference type="Proteomes" id="UP000307968">
    <property type="component" value="Chromosome"/>
</dbReference>
<sequence length="120" mass="13243">MKTLCLMLLLLPGILTAQTRAVVFIDSSRPAQGQLVNAMNQMLFYSASLRAQLAVDVFDINPHGAPFSGGLHYVPDTHGQGAARYRPDALPFLICLEGKKEILRMEIEKKEQLCLCTHAC</sequence>